<dbReference type="GO" id="GO:0043165">
    <property type="term" value="P:Gram-negative-bacterium-type cell outer membrane assembly"/>
    <property type="evidence" value="ECO:0007669"/>
    <property type="project" value="UniProtKB-UniRule"/>
</dbReference>
<dbReference type="PANTHER" id="PTHR30189">
    <property type="entry name" value="LPS-ASSEMBLY PROTEIN"/>
    <property type="match status" value="1"/>
</dbReference>
<feature type="signal peptide" evidence="1">
    <location>
        <begin position="1"/>
        <end position="27"/>
    </location>
</feature>
<keyword evidence="1" id="KW-0998">Cell outer membrane</keyword>
<dbReference type="PATRIC" id="fig|1121022.4.peg.461"/>
<dbReference type="InterPro" id="IPR020889">
    <property type="entry name" value="LipoPS_assembly_LptD"/>
</dbReference>
<name>V4Q153_9CAUL</name>
<comment type="similarity">
    <text evidence="1">Belongs to the LptD family.</text>
</comment>
<dbReference type="AlphaFoldDB" id="V4Q153"/>
<reference evidence="3 4" key="1">
    <citation type="journal article" date="2014" name="Nature">
        <title>Sequential evolution of bacterial morphology by co-option of a developmental regulator.</title>
        <authorList>
            <person name="Jiang C."/>
            <person name="Brown P.J."/>
            <person name="Ducret A."/>
            <person name="Brun Y.V."/>
        </authorList>
    </citation>
    <scope>NUCLEOTIDE SEQUENCE [LARGE SCALE GENOMIC DNA]</scope>
    <source>
        <strain evidence="3 4">DSM 16100</strain>
    </source>
</reference>
<dbReference type="OrthoDB" id="9760225at2"/>
<evidence type="ECO:0000256" key="1">
    <source>
        <dbReference type="HAMAP-Rule" id="MF_01411"/>
    </source>
</evidence>
<dbReference type="GO" id="GO:0009279">
    <property type="term" value="C:cell outer membrane"/>
    <property type="evidence" value="ECO:0007669"/>
    <property type="project" value="UniProtKB-SubCell"/>
</dbReference>
<dbReference type="STRING" id="1121022.GCA_000376105_00359"/>
<dbReference type="PANTHER" id="PTHR30189:SF1">
    <property type="entry name" value="LPS-ASSEMBLY PROTEIN LPTD"/>
    <property type="match status" value="1"/>
</dbReference>
<feature type="domain" description="LptD C-terminal" evidence="2">
    <location>
        <begin position="342"/>
        <end position="766"/>
    </location>
</feature>
<dbReference type="GO" id="GO:1990351">
    <property type="term" value="C:transporter complex"/>
    <property type="evidence" value="ECO:0007669"/>
    <property type="project" value="TreeGrafter"/>
</dbReference>
<dbReference type="InterPro" id="IPR050218">
    <property type="entry name" value="LptD"/>
</dbReference>
<feature type="chain" id="PRO_5009022912" description="LPS-assembly protein LptD" evidence="1">
    <location>
        <begin position="28"/>
        <end position="872"/>
    </location>
</feature>
<organism evidence="3 4">
    <name type="scientific">Asticcacaulis benevestitus DSM 16100 = ATCC BAA-896</name>
    <dbReference type="NCBI Taxonomy" id="1121022"/>
    <lineage>
        <taxon>Bacteria</taxon>
        <taxon>Pseudomonadati</taxon>
        <taxon>Pseudomonadota</taxon>
        <taxon>Alphaproteobacteria</taxon>
        <taxon>Caulobacterales</taxon>
        <taxon>Caulobacteraceae</taxon>
        <taxon>Asticcacaulis</taxon>
    </lineage>
</organism>
<keyword evidence="1" id="KW-0472">Membrane</keyword>
<dbReference type="eggNOG" id="COG1452">
    <property type="taxonomic scope" value="Bacteria"/>
</dbReference>
<comment type="caution">
    <text evidence="3">The sequence shown here is derived from an EMBL/GenBank/DDBJ whole genome shotgun (WGS) entry which is preliminary data.</text>
</comment>
<protein>
    <recommendedName>
        <fullName evidence="1">LPS-assembly protein LptD</fullName>
    </recommendedName>
</protein>
<comment type="function">
    <text evidence="1">Involved in the assembly of lipopolysaccharide (LPS) at the surface of the outer membrane.</text>
</comment>
<accession>V4Q153</accession>
<dbReference type="PROSITE" id="PS51257">
    <property type="entry name" value="PROKAR_LIPOPROTEIN"/>
    <property type="match status" value="1"/>
</dbReference>
<dbReference type="Pfam" id="PF04453">
    <property type="entry name" value="LptD"/>
    <property type="match status" value="1"/>
</dbReference>
<evidence type="ECO:0000313" key="3">
    <source>
        <dbReference type="EMBL" id="ESQ94366.1"/>
    </source>
</evidence>
<proteinExistence type="inferred from homology"/>
<dbReference type="InterPro" id="IPR007543">
    <property type="entry name" value="LptD_C"/>
</dbReference>
<comment type="subunit">
    <text evidence="1">Component of the lipopolysaccharide transport and assembly complex.</text>
</comment>
<dbReference type="Proteomes" id="UP000017837">
    <property type="component" value="Unassembled WGS sequence"/>
</dbReference>
<sequence length="872" mass="96841" precursor="true">MMKRYSLYLGAGLVTLMTMGVGCGAQAMAQVSAADTADGKSMTGTQLAFELAMAQAGVVTVDPKASKDVRTETTPGTDGLAKGVSFIEADQIKRIDEEGLTEASGNVQMRLNGRTIRADTVTSNANTGVTIAKGHTQTINEDGSVQFADSITYDDNMESGYSENFALMAKNNTKVFARRLEQINPDVNRLINVIYTPCQLCVERGKTQSPTWSIEAGKITQRKDKKMVYYNNAVVKIHGVPVLYSPYLWTPDPELERASGFLEPKISTDRKRGLSYEQPYLWSISPYSYLILSPQLNASVNPLLNLEYKRQFYSGTFSARFGFTNESFFDNSGERRGLAATRDYLLADGAFKINEAWRWSFTAQHVKDPSGDARGDYVNFFERYNIDGAFEKVGDLTVDSRQLINQFNVTRQTSTTYFAATLVNFQSLQTAGWLDYNPSLPFTGQSLHQPYALSSDFYPTIAPQIEAYWSPKTRLLGGQLTLSANAIGIYHKRLSTDVYGLRAIDIGAPEASDGVTGYDTSRLSAGASWYGDMTTRGGLKWGPFFDFRHDYYKVTNLDAKGLEGEVNRDLATAGFNLSYPLFKKFKGFTAIIEPTAQFAVSPDAKTNAYLPTEDSRSFEFDETTLFSVNKSPGFDIYESGARLNLGIRSEVNFDSGFKLEGLVGRVLRDKPETQFLQTVSIASGPYAGTYIYDPSGLGGKNSDWIVDGSFNTGKGINGYTRLRLDGDSGRLSQGEYGLSMRRPNTEATLRYIVNNVLTAGQITNSTLTPIPVVNGQLQRFGDNYRNVQLYARHFITTHWGVSARLDRDMVLDTWRRSTVSLIYRDDCSWFELVYQRNDTQLTAINGKASSSIFLRLNLTTLGTSPVNFKDVR</sequence>
<dbReference type="GO" id="GO:0015920">
    <property type="term" value="P:lipopolysaccharide transport"/>
    <property type="evidence" value="ECO:0007669"/>
    <property type="project" value="InterPro"/>
</dbReference>
<comment type="subcellular location">
    <subcellularLocation>
        <location evidence="1">Cell outer membrane</location>
    </subcellularLocation>
</comment>
<evidence type="ECO:0000259" key="2">
    <source>
        <dbReference type="Pfam" id="PF04453"/>
    </source>
</evidence>
<gene>
    <name evidence="1" type="primary">lptD</name>
    <name evidence="3" type="ORF">ABENE_02340</name>
</gene>
<comment type="caution">
    <text evidence="1">Lacks conserved residue(s) required for the propagation of feature annotation.</text>
</comment>
<evidence type="ECO:0000313" key="4">
    <source>
        <dbReference type="Proteomes" id="UP000017837"/>
    </source>
</evidence>
<keyword evidence="4" id="KW-1185">Reference proteome</keyword>
<dbReference type="HAMAP" id="MF_01411">
    <property type="entry name" value="LPS_assembly_LptD"/>
    <property type="match status" value="1"/>
</dbReference>
<keyword evidence="1" id="KW-0732">Signal</keyword>
<dbReference type="RefSeq" id="WP_018080037.1">
    <property type="nucleotide sequence ID" value="NZ_AQWM01000001.1"/>
</dbReference>
<dbReference type="EMBL" id="AWGB01000004">
    <property type="protein sequence ID" value="ESQ94366.1"/>
    <property type="molecule type" value="Genomic_DNA"/>
</dbReference>